<name>A0A8B6X525_9BURK</name>
<dbReference type="GO" id="GO:0016491">
    <property type="term" value="F:oxidoreductase activity"/>
    <property type="evidence" value="ECO:0007669"/>
    <property type="project" value="InterPro"/>
</dbReference>
<proteinExistence type="predicted"/>
<evidence type="ECO:0000313" key="4">
    <source>
        <dbReference type="RefSeq" id="WP_028311995.1"/>
    </source>
</evidence>
<dbReference type="Gene3D" id="3.90.660.10">
    <property type="match status" value="1"/>
</dbReference>
<sequence length="389" mass="40424">MPNPPLHIAIVGAGVSGAACARRLALAGHHAVLFDKARGPGGRMSTRRGSAPADASLPITVDQPGATPFAFDHGAQYFTARHPDFRAVVEAGTAAGWIAPWTPRIAGKPRAGSLAGKADAPADAQDTAEVPATTASASAAATSTDAPARDARHVALPGMPELARRLADGLPLHLQAQVTALQREPDGRWRLRLGETTHPEPFDVVLLAMPAEQAAALLAGHRPDWAAAARSTPMLPCWTLMAITDAPDWPFDATWPAQGPLAWLARNDSKPGRPGATGQAHWVAQARADWSARHLERDAAEIVPLLLDALRAALGPDAAALGVRHAVAHRWRYARPAEASPLTTGAPWWDAALGLGACGDFLGGARVEAAFLNGEALARSVIGSGNPGG</sequence>
<dbReference type="OrthoDB" id="5792777at2"/>
<dbReference type="InterPro" id="IPR002937">
    <property type="entry name" value="Amino_oxidase"/>
</dbReference>
<organism evidence="3 4">
    <name type="scientific">Derxia gummosa DSM 723</name>
    <dbReference type="NCBI Taxonomy" id="1121388"/>
    <lineage>
        <taxon>Bacteria</taxon>
        <taxon>Pseudomonadati</taxon>
        <taxon>Pseudomonadota</taxon>
        <taxon>Betaproteobacteria</taxon>
        <taxon>Burkholderiales</taxon>
        <taxon>Alcaligenaceae</taxon>
        <taxon>Derxia</taxon>
    </lineage>
</organism>
<reference evidence="4" key="1">
    <citation type="submission" date="2025-08" db="UniProtKB">
        <authorList>
            <consortium name="RefSeq"/>
        </authorList>
    </citation>
    <scope>IDENTIFICATION</scope>
</reference>
<dbReference type="PANTHER" id="PTHR16128:SF5">
    <property type="entry name" value="FAD_NAD(P)-BINDING OXIDOREDUCTASE FAMILY PROTEIN"/>
    <property type="match status" value="1"/>
</dbReference>
<protein>
    <submittedName>
        <fullName evidence="4">NAD(P)/FAD-dependent oxidoreductase</fullName>
    </submittedName>
</protein>
<feature type="domain" description="Amine oxidase" evidence="2">
    <location>
        <begin position="155"/>
        <end position="332"/>
    </location>
</feature>
<dbReference type="AlphaFoldDB" id="A0A8B6X525"/>
<dbReference type="InterPro" id="IPR036188">
    <property type="entry name" value="FAD/NAD-bd_sf"/>
</dbReference>
<dbReference type="PANTHER" id="PTHR16128">
    <property type="entry name" value="FAD/NAD(P)-BINDING OXIDOREDUCTASE FAMILY PROTEIN"/>
    <property type="match status" value="1"/>
</dbReference>
<feature type="compositionally biased region" description="Low complexity" evidence="1">
    <location>
        <begin position="131"/>
        <end position="146"/>
    </location>
</feature>
<keyword evidence="3" id="KW-1185">Reference proteome</keyword>
<dbReference type="Pfam" id="PF13450">
    <property type="entry name" value="NAD_binding_8"/>
    <property type="match status" value="1"/>
</dbReference>
<evidence type="ECO:0000256" key="1">
    <source>
        <dbReference type="SAM" id="MobiDB-lite"/>
    </source>
</evidence>
<evidence type="ECO:0000259" key="2">
    <source>
        <dbReference type="Pfam" id="PF01593"/>
    </source>
</evidence>
<accession>A0A8B6X525</accession>
<evidence type="ECO:0000313" key="3">
    <source>
        <dbReference type="Proteomes" id="UP000675920"/>
    </source>
</evidence>
<dbReference type="SUPFAM" id="SSF51905">
    <property type="entry name" value="FAD/NAD(P)-binding domain"/>
    <property type="match status" value="1"/>
</dbReference>
<dbReference type="Proteomes" id="UP000675920">
    <property type="component" value="Unplaced"/>
</dbReference>
<feature type="region of interest" description="Disordered" evidence="1">
    <location>
        <begin position="110"/>
        <end position="148"/>
    </location>
</feature>
<dbReference type="Pfam" id="PF01593">
    <property type="entry name" value="Amino_oxidase"/>
    <property type="match status" value="1"/>
</dbReference>
<dbReference type="RefSeq" id="WP_028311995.1">
    <property type="nucleotide sequence ID" value="NZ_AXWS01000014.1"/>
</dbReference>
<dbReference type="Gene3D" id="3.50.50.60">
    <property type="entry name" value="FAD/NAD(P)-binding domain"/>
    <property type="match status" value="1"/>
</dbReference>